<keyword evidence="5" id="KW-1185">Reference proteome</keyword>
<evidence type="ECO:0000313" key="2">
    <source>
        <dbReference type="EMBL" id="CEG59410.1"/>
    </source>
</evidence>
<dbReference type="InterPro" id="IPR000198">
    <property type="entry name" value="RhoGAP_dom"/>
</dbReference>
<dbReference type="RefSeq" id="WP_045098006.1">
    <property type="nucleotide sequence ID" value="NZ_LCUB01000007.1"/>
</dbReference>
<dbReference type="OrthoDB" id="5654249at2"/>
<dbReference type="PROSITE" id="PS50238">
    <property type="entry name" value="RHOGAP"/>
    <property type="match status" value="1"/>
</dbReference>
<feature type="domain" description="Rho-GAP" evidence="1">
    <location>
        <begin position="1"/>
        <end position="181"/>
    </location>
</feature>
<sequence length="198" mass="22434">MTKQLKIERLQNAALQLMSKINSALETDAPEGLFRLSADKHLMDAKMSEIEKGKFNFDTLSQIERAALLKAVLRELRSEQGPLFTQEQFKQLTDVEMPVAVNGLLEQKKVADQKITFYLFELLKSLKKYEATTKMPTANLAIIFAPNLFPEFPAPNVSKLSSEEALKKTRELQADNDAKVTFMALSQKRGHFNRVSID</sequence>
<dbReference type="SMART" id="SM00324">
    <property type="entry name" value="RhoGAP"/>
    <property type="match status" value="1"/>
</dbReference>
<evidence type="ECO:0000313" key="4">
    <source>
        <dbReference type="Proteomes" id="UP000032414"/>
    </source>
</evidence>
<evidence type="ECO:0000313" key="5">
    <source>
        <dbReference type="Proteomes" id="UP000182998"/>
    </source>
</evidence>
<dbReference type="InterPro" id="IPR008936">
    <property type="entry name" value="Rho_GTPase_activation_prot"/>
</dbReference>
<dbReference type="GO" id="GO:0005737">
    <property type="term" value="C:cytoplasm"/>
    <property type="evidence" value="ECO:0007669"/>
    <property type="project" value="TreeGrafter"/>
</dbReference>
<reference evidence="4" key="1">
    <citation type="submission" date="2014-09" db="EMBL/GenBank/DDBJ databases">
        <authorList>
            <person name="Gomez-Valero L."/>
        </authorList>
    </citation>
    <scope>NUCLEOTIDE SEQUENCE [LARGE SCALE GENOMIC DNA]</scope>
    <source>
        <strain evidence="4">ATCC33218</strain>
    </source>
</reference>
<gene>
    <name evidence="2" type="ORF">LMI_0037</name>
    <name evidence="3" type="ORF">SAMN02982997_00564</name>
</gene>
<dbReference type="HOGENOM" id="CLU_1377529_0_0_6"/>
<dbReference type="SUPFAM" id="SSF48350">
    <property type="entry name" value="GTPase activation domain, GAP"/>
    <property type="match status" value="1"/>
</dbReference>
<dbReference type="EMBL" id="LN614830">
    <property type="protein sequence ID" value="CEG59410.1"/>
    <property type="molecule type" value="Genomic_DNA"/>
</dbReference>
<dbReference type="Proteomes" id="UP000032414">
    <property type="component" value="Chromosome I"/>
</dbReference>
<reference evidence="2" key="2">
    <citation type="submission" date="2014-09" db="EMBL/GenBank/DDBJ databases">
        <authorList>
            <person name="GOMEZ-VALERO Laura"/>
        </authorList>
    </citation>
    <scope>NUCLEOTIDE SEQUENCE</scope>
    <source>
        <strain evidence="2">ATCC33218</strain>
    </source>
</reference>
<dbReference type="STRING" id="451.B6N58_00170"/>
<reference evidence="3 5" key="3">
    <citation type="submission" date="2016-10" db="EMBL/GenBank/DDBJ databases">
        <authorList>
            <person name="Varghese N."/>
            <person name="Submissions S."/>
        </authorList>
    </citation>
    <scope>NUCLEOTIDE SEQUENCE [LARGE SCALE GENOMIC DNA]</scope>
    <source>
        <strain evidence="3 5">ATCC 33218</strain>
    </source>
</reference>
<dbReference type="Gene3D" id="1.10.555.10">
    <property type="entry name" value="Rho GTPase activation protein"/>
    <property type="match status" value="1"/>
</dbReference>
<accession>A0A098GBR9</accession>
<name>A0A098GBR9_LEGMI</name>
<dbReference type="EMBL" id="FMVN01000003">
    <property type="protein sequence ID" value="SCY00168.1"/>
    <property type="molecule type" value="Genomic_DNA"/>
</dbReference>
<protein>
    <submittedName>
        <fullName evidence="3">RhoGAP domain-containing protein</fullName>
    </submittedName>
</protein>
<dbReference type="GO" id="GO:0005096">
    <property type="term" value="F:GTPase activator activity"/>
    <property type="evidence" value="ECO:0007669"/>
    <property type="project" value="TreeGrafter"/>
</dbReference>
<dbReference type="Proteomes" id="UP000182998">
    <property type="component" value="Unassembled WGS sequence"/>
</dbReference>
<organism evidence="2 4">
    <name type="scientific">Legionella micdadei</name>
    <name type="common">Tatlockia micdadei</name>
    <dbReference type="NCBI Taxonomy" id="451"/>
    <lineage>
        <taxon>Bacteria</taxon>
        <taxon>Pseudomonadati</taxon>
        <taxon>Pseudomonadota</taxon>
        <taxon>Gammaproteobacteria</taxon>
        <taxon>Legionellales</taxon>
        <taxon>Legionellaceae</taxon>
        <taxon>Legionella</taxon>
    </lineage>
</organism>
<proteinExistence type="predicted"/>
<dbReference type="GO" id="GO:0007264">
    <property type="term" value="P:small GTPase-mediated signal transduction"/>
    <property type="evidence" value="ECO:0007669"/>
    <property type="project" value="TreeGrafter"/>
</dbReference>
<dbReference type="PANTHER" id="PTHR45808:SF2">
    <property type="entry name" value="RHO GTPASE-ACTIVATING PROTEIN 68F"/>
    <property type="match status" value="1"/>
</dbReference>
<dbReference type="PANTHER" id="PTHR45808">
    <property type="entry name" value="RHO GTPASE-ACTIVATING PROTEIN 68F"/>
    <property type="match status" value="1"/>
</dbReference>
<evidence type="ECO:0000259" key="1">
    <source>
        <dbReference type="PROSITE" id="PS50238"/>
    </source>
</evidence>
<dbReference type="Pfam" id="PF00620">
    <property type="entry name" value="RhoGAP"/>
    <property type="match status" value="1"/>
</dbReference>
<dbReference type="PATRIC" id="fig|451.8.peg.1010"/>
<dbReference type="AlphaFoldDB" id="A0A098GBR9"/>
<dbReference type="KEGG" id="tmc:LMI_0037"/>
<evidence type="ECO:0000313" key="3">
    <source>
        <dbReference type="EMBL" id="SCY00168.1"/>
    </source>
</evidence>